<dbReference type="Gene3D" id="3.40.50.300">
    <property type="entry name" value="P-loop containing nucleotide triphosphate hydrolases"/>
    <property type="match status" value="1"/>
</dbReference>
<dbReference type="InterPro" id="IPR027417">
    <property type="entry name" value="P-loop_NTPase"/>
</dbReference>
<dbReference type="SUPFAM" id="SSF52540">
    <property type="entry name" value="P-loop containing nucleoside triphosphate hydrolases"/>
    <property type="match status" value="1"/>
</dbReference>
<reference evidence="2" key="1">
    <citation type="submission" date="2021-11" db="EMBL/GenBank/DDBJ databases">
        <title>Citrobacter meridianamericanus sp. nov. isolated from soil.</title>
        <authorList>
            <person name="Furlan J.P.R."/>
            <person name="Stehling E.G."/>
        </authorList>
    </citation>
    <scope>NUCLEOTIDE SEQUENCE</scope>
    <source>
        <strain evidence="2">BR102</strain>
    </source>
</reference>
<evidence type="ECO:0000313" key="2">
    <source>
        <dbReference type="EMBL" id="MCO5784185.1"/>
    </source>
</evidence>
<sequence>MENRTGNVMVAGKPGTGKTAISVEVMQTLLSARQRNDWRELRQGMQKNGKNAGDERHGKQR</sequence>
<organism evidence="2 3">
    <name type="scientific">Citrobacter meridianamericanus</name>
    <dbReference type="NCBI Taxonomy" id="2894201"/>
    <lineage>
        <taxon>Bacteria</taxon>
        <taxon>Pseudomonadati</taxon>
        <taxon>Pseudomonadota</taxon>
        <taxon>Gammaproteobacteria</taxon>
        <taxon>Enterobacterales</taxon>
        <taxon>Enterobacteriaceae</taxon>
        <taxon>Citrobacter</taxon>
    </lineage>
</organism>
<accession>A0ABT1BE77</accession>
<proteinExistence type="predicted"/>
<comment type="caution">
    <text evidence="2">The sequence shown here is derived from an EMBL/GenBank/DDBJ whole genome shotgun (WGS) entry which is preliminary data.</text>
</comment>
<feature type="region of interest" description="Disordered" evidence="1">
    <location>
        <begin position="33"/>
        <end position="61"/>
    </location>
</feature>
<name>A0ABT1BE77_9ENTR</name>
<keyword evidence="3" id="KW-1185">Reference proteome</keyword>
<evidence type="ECO:0000313" key="3">
    <source>
        <dbReference type="Proteomes" id="UP001139290"/>
    </source>
</evidence>
<protein>
    <submittedName>
        <fullName evidence="2">Uncharacterized protein</fullName>
    </submittedName>
</protein>
<dbReference type="EMBL" id="JAJJVQ010000011">
    <property type="protein sequence ID" value="MCO5784185.1"/>
    <property type="molecule type" value="Genomic_DNA"/>
</dbReference>
<gene>
    <name evidence="2" type="ORF">LOD26_23120</name>
</gene>
<feature type="compositionally biased region" description="Basic and acidic residues" evidence="1">
    <location>
        <begin position="52"/>
        <end position="61"/>
    </location>
</feature>
<dbReference type="RefSeq" id="WP_252838933.1">
    <property type="nucleotide sequence ID" value="NZ_JAJJVQ010000011.1"/>
</dbReference>
<evidence type="ECO:0000256" key="1">
    <source>
        <dbReference type="SAM" id="MobiDB-lite"/>
    </source>
</evidence>
<dbReference type="Proteomes" id="UP001139290">
    <property type="component" value="Unassembled WGS sequence"/>
</dbReference>